<protein>
    <submittedName>
        <fullName evidence="1">Uncharacterized protein</fullName>
    </submittedName>
</protein>
<organism evidence="1">
    <name type="scientific">Anguilla anguilla</name>
    <name type="common">European freshwater eel</name>
    <name type="synonym">Muraena anguilla</name>
    <dbReference type="NCBI Taxonomy" id="7936"/>
    <lineage>
        <taxon>Eukaryota</taxon>
        <taxon>Metazoa</taxon>
        <taxon>Chordata</taxon>
        <taxon>Craniata</taxon>
        <taxon>Vertebrata</taxon>
        <taxon>Euteleostomi</taxon>
        <taxon>Actinopterygii</taxon>
        <taxon>Neopterygii</taxon>
        <taxon>Teleostei</taxon>
        <taxon>Anguilliformes</taxon>
        <taxon>Anguillidae</taxon>
        <taxon>Anguilla</taxon>
    </lineage>
</organism>
<dbReference type="EMBL" id="GBXM01073368">
    <property type="protein sequence ID" value="JAH35209.1"/>
    <property type="molecule type" value="Transcribed_RNA"/>
</dbReference>
<name>A0A0E9S181_ANGAN</name>
<reference evidence="1" key="2">
    <citation type="journal article" date="2015" name="Fish Shellfish Immunol.">
        <title>Early steps in the European eel (Anguilla anguilla)-Vibrio vulnificus interaction in the gills: Role of the RtxA13 toxin.</title>
        <authorList>
            <person name="Callol A."/>
            <person name="Pajuelo D."/>
            <person name="Ebbesson L."/>
            <person name="Teles M."/>
            <person name="MacKenzie S."/>
            <person name="Amaro C."/>
        </authorList>
    </citation>
    <scope>NUCLEOTIDE SEQUENCE</scope>
</reference>
<proteinExistence type="predicted"/>
<dbReference type="AlphaFoldDB" id="A0A0E9S181"/>
<evidence type="ECO:0000313" key="1">
    <source>
        <dbReference type="EMBL" id="JAH35209.1"/>
    </source>
</evidence>
<sequence>MGQSIEVPDSIKRTSKPWPFLSQLPTSQNVQHILYIMFENFKQAR</sequence>
<accession>A0A0E9S181</accession>
<reference evidence="1" key="1">
    <citation type="submission" date="2014-11" db="EMBL/GenBank/DDBJ databases">
        <authorList>
            <person name="Amaro Gonzalez C."/>
        </authorList>
    </citation>
    <scope>NUCLEOTIDE SEQUENCE</scope>
</reference>